<dbReference type="PROSITE" id="PS50222">
    <property type="entry name" value="EF_HAND_2"/>
    <property type="match status" value="2"/>
</dbReference>
<evidence type="ECO:0000256" key="6">
    <source>
        <dbReference type="ARBA" id="ARBA00022443"/>
    </source>
</evidence>
<comment type="function">
    <text evidence="21">Adapter protein that provides a link between the endocytic membrane traffic and the actin assembly machinery. Acts as a guanine nucleotide exchange factor (GEF) for CDC42, and thereby stimulates actin nucleation mediated by WASL and the ARP2/3 complex. Plays a role in the assembly and maturation of clathrin-coated vesicles. Recruits FCHSD2 to clathrin-coated pits. Involved in endocytosis of activated EGFR, and probably also other growth factor receptors. Involved in endocytosis of integrin beta-1 (ITGB1) and transferrin receptor (TFR); internalization of ITGB1 as DAB2-dependent cargo but not TFR may involve association with DAB2. Promotes ubiquitination and subsequent degradation of EGFR, and thereby contributes to the down-regulation of EGFR-dependent signaling pathways. In chromaffin cells, required for normal exocytosis of catecholamines. Required for rapid replenishment of release-ready synaptic vesicles at presynaptic active zones. Inhibits ARHGAP31 activity toward RAC1.</text>
</comment>
<keyword evidence="30" id="KW-1185">Reference proteome</keyword>
<name>A0A6J2C762_ZALCA</name>
<feature type="region of interest" description="Disordered" evidence="26">
    <location>
        <begin position="387"/>
        <end position="407"/>
    </location>
</feature>
<feature type="domain" description="SH3" evidence="27">
    <location>
        <begin position="1084"/>
        <end position="1143"/>
    </location>
</feature>
<feature type="domain" description="SH3" evidence="27">
    <location>
        <begin position="740"/>
        <end position="806"/>
    </location>
</feature>
<sequence>MAQFLTPFGGSLDIWAITVEERAKHDQQFHSLKPISGFITGDQARNFFFQSGLPQPVLAQIWALADMNNDGRMDQVEFSIAMKLIKLKLQGYQLPSALPPVMKQQPVAISSAPAFGIGGLAGMPPLAAVASVPMGPVPVVGMSPPLVSSVPTAAVPPLANGAPPVIQPLPAFAHPAATLPKSSSFSRSGPGSQLNTKLQKAQSFDVASVPPVAEWAVPQSSRLKYRQLFNSHDKTMSGHLTGPQARTILMQSSLPQAQLASIWNLSDIDQDGKLTAEEFILAMHLIDVAMSGQPLPPVLPPEYIPPSFRRVRSGSGISVISSTAVDQRLPEEPVLEDEQQQLEKKLPVTFEDKKRENFERGSLELEKRRQALLEQQRKEHERLAQLERAEQERKERERHEQERKRQLELEKQLEKQRELERQREEERRKEIERREAAKRELERQRQLEWERNRRQELLNQRNKEQEDIVVLKAKKKTLEFELEALNDKKHQLEGKLQDIRCRLTTQRQEIESTNKSRELRIAEITHLQQQLQEAQQMLGRLIPEKQILNDQLKQVQQNSLHRDSLLTLKRALEAKELARQQLRDQLDEVEKETRSKLQEIDIFNNQLKELREIHNKQQLQKQKSIEAERLKQKEQERKIIELEKQKEEAQRRAQERDKQWIEHAQQDDEHQRPRKIHDEEKLRREESVKKKDSEEKSKPDPQDKMSRLFHQHQEPAKPAVQAPWSTTEKGPLTISAQENVKVVYYRALYPFESRSHDEITIQPGDIVMVKGEWVDESQTGEPGWLGGELKGKTGWFPANYAEKIPENEAPAPVKPGPDPASVPAPKLAVREPPTPVAVTAPEPSTTPNNWADFSSTWPTSTSEKPETDNWDAWAAQPSLTVPSAGQLRQRSAFTPATATGSSPSPVLGQGEKVEGLQAQALYPWRAKKDNHLNFNKNDVITVLEQQDMWWFGEVQGQKGWFPKSYVKLISGPIRKSTSMDSGSSESPASLKRVASPAAKPAVSGEEIAQVIACYTATGPEQLTLAPGQLILIRKKNPGGWWEGELQARGKKRQIGWFPANYVKLLSPGTSKITPTEPPKPMAFPAVCQVIGVYDYSAQNDDELAFSKGQIINVLNKDDPDWWRGEVNGQVGLFPSNYVKLTADTDPSQQ</sequence>
<dbReference type="GO" id="GO:0006887">
    <property type="term" value="P:exocytosis"/>
    <property type="evidence" value="ECO:0007669"/>
    <property type="project" value="UniProtKB-KW"/>
</dbReference>
<evidence type="ECO:0000256" key="26">
    <source>
        <dbReference type="SAM" id="MobiDB-lite"/>
    </source>
</evidence>
<dbReference type="Pfam" id="PF07653">
    <property type="entry name" value="SH3_2"/>
    <property type="match status" value="1"/>
</dbReference>
<dbReference type="InterPro" id="IPR001452">
    <property type="entry name" value="SH3_domain"/>
</dbReference>
<dbReference type="FunFam" id="2.30.30.40:FF:000122">
    <property type="entry name" value="intersectin-1 isoform X2"/>
    <property type="match status" value="1"/>
</dbReference>
<dbReference type="SMART" id="SM00326">
    <property type="entry name" value="SH3"/>
    <property type="match status" value="4"/>
</dbReference>
<keyword evidence="8" id="KW-1003">Cell membrane</keyword>
<protein>
    <recommendedName>
        <fullName evidence="24">Intersectin-1</fullName>
    </recommendedName>
</protein>
<feature type="domain" description="EF-hand" evidence="29">
    <location>
        <begin position="53"/>
        <end position="88"/>
    </location>
</feature>
<keyword evidence="17" id="KW-0168">Coated pit</keyword>
<dbReference type="GO" id="GO:0043005">
    <property type="term" value="C:neuron projection"/>
    <property type="evidence" value="ECO:0007669"/>
    <property type="project" value="UniProtKB-KW"/>
</dbReference>
<evidence type="ECO:0000313" key="31">
    <source>
        <dbReference type="RefSeq" id="XP_027439176.1"/>
    </source>
</evidence>
<feature type="domain" description="EF-hand" evidence="29">
    <location>
        <begin position="254"/>
        <end position="289"/>
    </location>
</feature>
<dbReference type="GO" id="GO:0150007">
    <property type="term" value="P:clathrin-dependent synaptic vesicle endocytosis"/>
    <property type="evidence" value="ECO:0007669"/>
    <property type="project" value="TreeGrafter"/>
</dbReference>
<dbReference type="GO" id="GO:0005509">
    <property type="term" value="F:calcium ion binding"/>
    <property type="evidence" value="ECO:0007669"/>
    <property type="project" value="InterPro"/>
</dbReference>
<dbReference type="Pfam" id="PF16617">
    <property type="entry name" value="INTAP"/>
    <property type="match status" value="1"/>
</dbReference>
<evidence type="ECO:0000256" key="3">
    <source>
        <dbReference type="ARBA" id="ARBA00004259"/>
    </source>
</evidence>
<dbReference type="GO" id="GO:0015031">
    <property type="term" value="P:protein transport"/>
    <property type="evidence" value="ECO:0007669"/>
    <property type="project" value="UniProtKB-KW"/>
</dbReference>
<evidence type="ECO:0000259" key="28">
    <source>
        <dbReference type="PROSITE" id="PS50031"/>
    </source>
</evidence>
<evidence type="ECO:0000313" key="30">
    <source>
        <dbReference type="Proteomes" id="UP000515165"/>
    </source>
</evidence>
<dbReference type="InterPro" id="IPR000261">
    <property type="entry name" value="EH_dom"/>
</dbReference>
<feature type="region of interest" description="Disordered" evidence="26">
    <location>
        <begin position="837"/>
        <end position="867"/>
    </location>
</feature>
<evidence type="ECO:0000256" key="10">
    <source>
        <dbReference type="ARBA" id="ARBA00022599"/>
    </source>
</evidence>
<keyword evidence="12" id="KW-0967">Endosome</keyword>
<dbReference type="PANTHER" id="PTHR11216">
    <property type="entry name" value="EH DOMAIN"/>
    <property type="match status" value="1"/>
</dbReference>
<dbReference type="Pfam" id="PF14604">
    <property type="entry name" value="SH3_9"/>
    <property type="match status" value="1"/>
</dbReference>
<dbReference type="Gene3D" id="1.10.238.10">
    <property type="entry name" value="EF-hand"/>
    <property type="match status" value="2"/>
</dbReference>
<reference evidence="31" key="1">
    <citation type="submission" date="2025-08" db="UniProtKB">
        <authorList>
            <consortium name="RefSeq"/>
        </authorList>
    </citation>
    <scope>IDENTIFICATION</scope>
    <source>
        <tissue evidence="31">Blood</tissue>
    </source>
</reference>
<dbReference type="CTD" id="6453"/>
<evidence type="ECO:0000256" key="21">
    <source>
        <dbReference type="ARBA" id="ARBA00056103"/>
    </source>
</evidence>
<evidence type="ECO:0000256" key="24">
    <source>
        <dbReference type="ARBA" id="ARBA00074966"/>
    </source>
</evidence>
<feature type="compositionally biased region" description="Low complexity" evidence="26">
    <location>
        <begin position="837"/>
        <end position="847"/>
    </location>
</feature>
<dbReference type="PROSITE" id="PS50031">
    <property type="entry name" value="EH"/>
    <property type="match status" value="2"/>
</dbReference>
<evidence type="ECO:0000256" key="16">
    <source>
        <dbReference type="ARBA" id="ARBA00023136"/>
    </source>
</evidence>
<feature type="compositionally biased region" description="Polar residues" evidence="26">
    <location>
        <begin position="848"/>
        <end position="862"/>
    </location>
</feature>
<dbReference type="GO" id="GO:0005635">
    <property type="term" value="C:nuclear envelope"/>
    <property type="evidence" value="ECO:0007669"/>
    <property type="project" value="UniProtKB-SubCell"/>
</dbReference>
<feature type="domain" description="EH" evidence="28">
    <location>
        <begin position="221"/>
        <end position="310"/>
    </location>
</feature>
<dbReference type="GO" id="GO:0042734">
    <property type="term" value="C:presynaptic membrane"/>
    <property type="evidence" value="ECO:0007669"/>
    <property type="project" value="TreeGrafter"/>
</dbReference>
<evidence type="ECO:0000256" key="18">
    <source>
        <dbReference type="ARBA" id="ARBA00023242"/>
    </source>
</evidence>
<comment type="function">
    <text evidence="22">Plays a role in synaptic vesicle endocytosis in brain neurons.</text>
</comment>
<keyword evidence="18" id="KW-0539">Nucleus</keyword>
<dbReference type="InterPro" id="IPR036028">
    <property type="entry name" value="SH3-like_dom_sf"/>
</dbReference>
<evidence type="ECO:0000256" key="25">
    <source>
        <dbReference type="PROSITE-ProRule" id="PRU00192"/>
    </source>
</evidence>
<evidence type="ECO:0000256" key="4">
    <source>
        <dbReference type="ARBA" id="ARBA00004510"/>
    </source>
</evidence>
<dbReference type="PROSITE" id="PS00018">
    <property type="entry name" value="EF_HAND_1"/>
    <property type="match status" value="2"/>
</dbReference>
<keyword evidence="7" id="KW-0813">Transport</keyword>
<dbReference type="RefSeq" id="XP_027439176.1">
    <property type="nucleotide sequence ID" value="XM_027583375.1"/>
</dbReference>
<keyword evidence="14" id="KW-0653">Protein transport</keyword>
<evidence type="ECO:0000256" key="12">
    <source>
        <dbReference type="ARBA" id="ARBA00022753"/>
    </source>
</evidence>
<dbReference type="Proteomes" id="UP000515165">
    <property type="component" value="Chromosome 1"/>
</dbReference>
<evidence type="ECO:0000259" key="27">
    <source>
        <dbReference type="PROSITE" id="PS50002"/>
    </source>
</evidence>
<dbReference type="GO" id="GO:0005905">
    <property type="term" value="C:clathrin-coated pit"/>
    <property type="evidence" value="ECO:0007669"/>
    <property type="project" value="UniProtKB-SubCell"/>
</dbReference>
<dbReference type="FunFam" id="1.10.238.10:FF:000055">
    <property type="entry name" value="Intersectin-1 isoform 1"/>
    <property type="match status" value="1"/>
</dbReference>
<evidence type="ECO:0000256" key="11">
    <source>
        <dbReference type="ARBA" id="ARBA00022723"/>
    </source>
</evidence>
<organism evidence="30 31">
    <name type="scientific">Zalophus californianus</name>
    <name type="common">California sealion</name>
    <dbReference type="NCBI Taxonomy" id="9704"/>
    <lineage>
        <taxon>Eukaryota</taxon>
        <taxon>Metazoa</taxon>
        <taxon>Chordata</taxon>
        <taxon>Craniata</taxon>
        <taxon>Vertebrata</taxon>
        <taxon>Euteleostomi</taxon>
        <taxon>Mammalia</taxon>
        <taxon>Eutheria</taxon>
        <taxon>Laurasiatheria</taxon>
        <taxon>Carnivora</taxon>
        <taxon>Caniformia</taxon>
        <taxon>Pinnipedia</taxon>
        <taxon>Otariidae</taxon>
        <taxon>Zalophus</taxon>
    </lineage>
</organism>
<feature type="domain" description="SH3" evidence="27">
    <location>
        <begin position="1003"/>
        <end position="1067"/>
    </location>
</feature>
<dbReference type="Pfam" id="PF00018">
    <property type="entry name" value="SH3_1"/>
    <property type="match status" value="2"/>
</dbReference>
<evidence type="ECO:0000256" key="7">
    <source>
        <dbReference type="ARBA" id="ARBA00022448"/>
    </source>
</evidence>
<keyword evidence="16" id="KW-0472">Membrane</keyword>
<dbReference type="SMART" id="SM00027">
    <property type="entry name" value="EH"/>
    <property type="match status" value="2"/>
</dbReference>
<dbReference type="PROSITE" id="PS50002">
    <property type="entry name" value="SH3"/>
    <property type="match status" value="4"/>
</dbReference>
<dbReference type="GO" id="GO:0055037">
    <property type="term" value="C:recycling endosome"/>
    <property type="evidence" value="ECO:0007669"/>
    <property type="project" value="UniProtKB-SubCell"/>
</dbReference>
<evidence type="ECO:0000256" key="20">
    <source>
        <dbReference type="ARBA" id="ARBA00034102"/>
    </source>
</evidence>
<evidence type="ECO:0000256" key="8">
    <source>
        <dbReference type="ARBA" id="ARBA00022475"/>
    </source>
</evidence>
<dbReference type="FunFam" id="2.30.30.40:FF:000024">
    <property type="entry name" value="Intersectin 1"/>
    <property type="match status" value="1"/>
</dbReference>
<keyword evidence="11" id="KW-0479">Metal-binding</keyword>
<dbReference type="CDD" id="cd00052">
    <property type="entry name" value="EH"/>
    <property type="match status" value="2"/>
</dbReference>
<evidence type="ECO:0000256" key="19">
    <source>
        <dbReference type="ARBA" id="ARBA00023273"/>
    </source>
</evidence>
<feature type="domain" description="SH3" evidence="27">
    <location>
        <begin position="913"/>
        <end position="971"/>
    </location>
</feature>
<gene>
    <name evidence="31" type="primary">ITSN1</name>
</gene>
<comment type="subcellular location">
    <subcellularLocation>
        <location evidence="2">Cell membrane</location>
    </subcellularLocation>
    <subcellularLocation>
        <location evidence="4">Cell projection</location>
        <location evidence="4">Lamellipodium</location>
    </subcellularLocation>
    <subcellularLocation>
        <location evidence="5">Membrane</location>
        <location evidence="5">Clathrin-coated pit</location>
    </subcellularLocation>
    <subcellularLocation>
        <location evidence="3">Nucleus envelope</location>
    </subcellularLocation>
    <subcellularLocation>
        <location evidence="1">Recycling endosome</location>
    </subcellularLocation>
    <subcellularLocation>
        <location evidence="20">Synapse</location>
        <location evidence="20">Synaptosome</location>
    </subcellularLocation>
</comment>
<dbReference type="GeneID" id="113916662"/>
<evidence type="ECO:0000256" key="14">
    <source>
        <dbReference type="ARBA" id="ARBA00022927"/>
    </source>
</evidence>
<evidence type="ECO:0000259" key="29">
    <source>
        <dbReference type="PROSITE" id="PS50222"/>
    </source>
</evidence>
<keyword evidence="6 25" id="KW-0728">SH3 domain</keyword>
<dbReference type="PANTHER" id="PTHR11216:SF68">
    <property type="entry name" value="INTERSECTIN-1"/>
    <property type="match status" value="1"/>
</dbReference>
<dbReference type="Gene3D" id="2.30.30.40">
    <property type="entry name" value="SH3 Domains"/>
    <property type="match status" value="4"/>
</dbReference>
<dbReference type="GO" id="GO:0010646">
    <property type="term" value="P:regulation of cell communication"/>
    <property type="evidence" value="ECO:0007669"/>
    <property type="project" value="UniProtKB-ARBA"/>
</dbReference>
<dbReference type="SMART" id="SM00054">
    <property type="entry name" value="EFh"/>
    <property type="match status" value="2"/>
</dbReference>
<evidence type="ECO:0000256" key="15">
    <source>
        <dbReference type="ARBA" id="ARBA00023018"/>
    </source>
</evidence>
<keyword evidence="15" id="KW-0770">Synapse</keyword>
<dbReference type="GO" id="GO:0023051">
    <property type="term" value="P:regulation of signaling"/>
    <property type="evidence" value="ECO:0007669"/>
    <property type="project" value="UniProtKB-ARBA"/>
</dbReference>
<dbReference type="PRINTS" id="PR00499">
    <property type="entry name" value="P67PHOX"/>
</dbReference>
<proteinExistence type="predicted"/>
<evidence type="ECO:0000256" key="17">
    <source>
        <dbReference type="ARBA" id="ARBA00023176"/>
    </source>
</evidence>
<feature type="domain" description="EH" evidence="28">
    <location>
        <begin position="21"/>
        <end position="100"/>
    </location>
</feature>
<evidence type="ECO:0000256" key="9">
    <source>
        <dbReference type="ARBA" id="ARBA00022483"/>
    </source>
</evidence>
<dbReference type="FunFam" id="1.10.238.10:FF:000046">
    <property type="entry name" value="intersectin-1 isoform X2"/>
    <property type="match status" value="1"/>
</dbReference>
<evidence type="ECO:0000256" key="1">
    <source>
        <dbReference type="ARBA" id="ARBA00004172"/>
    </source>
</evidence>
<dbReference type="SUPFAM" id="SSF47473">
    <property type="entry name" value="EF-hand"/>
    <property type="match status" value="2"/>
</dbReference>
<accession>A0A6J2C762</accession>
<dbReference type="Pfam" id="PF12763">
    <property type="entry name" value="EH"/>
    <property type="match status" value="2"/>
</dbReference>
<evidence type="ECO:0000256" key="2">
    <source>
        <dbReference type="ARBA" id="ARBA00004236"/>
    </source>
</evidence>
<evidence type="ECO:0000256" key="5">
    <source>
        <dbReference type="ARBA" id="ARBA00004600"/>
    </source>
</evidence>
<evidence type="ECO:0000256" key="22">
    <source>
        <dbReference type="ARBA" id="ARBA00058637"/>
    </source>
</evidence>
<dbReference type="AlphaFoldDB" id="A0A6J2C762"/>
<dbReference type="InterPro" id="IPR011992">
    <property type="entry name" value="EF-hand-dom_pair"/>
</dbReference>
<feature type="region of interest" description="Disordered" evidence="26">
    <location>
        <begin position="322"/>
        <end position="348"/>
    </location>
</feature>
<evidence type="ECO:0000256" key="23">
    <source>
        <dbReference type="ARBA" id="ARBA00064505"/>
    </source>
</evidence>
<comment type="subunit">
    <text evidence="23">Interacts (via DH domain) with CDC42. Interacts (via SH3 domain 1) with WASL. Interacts with dynamin, SNAP25 and SNAP23. Interacts with clathrin-associated proteins and other components of the endocytic machinery, such as SPIN90, EPS15, EPN1, EPN2, STON2, FCHO1, FCHO2 and DAB2. Interacts (via SH3 domains) with REPS1 and SGIP1. Interacts with ARHGAP31. Interacts with ADAM15. Interacts with PRRT2. Interacts (via SH3 domain 4) with FCHSD2 (via SH3 domain 2). Interacts (via SH3 domain 1) with DENND2B. Interacts (via SH3 domains) with CBL. Isoform 2: Interacts with CBL and DNM1. Isoform 2: Interacts with LMNA. Isoform 2: Interacts with importin subunit KPNA1; this is likely to mediate its import into the nucleus. Interacts with DNM2.</text>
</comment>
<dbReference type="PRINTS" id="PR00452">
    <property type="entry name" value="SH3DOMAIN"/>
</dbReference>
<dbReference type="GO" id="GO:0060090">
    <property type="term" value="F:molecular adaptor activity"/>
    <property type="evidence" value="ECO:0007669"/>
    <property type="project" value="TreeGrafter"/>
</dbReference>
<keyword evidence="9" id="KW-0268">Exocytosis</keyword>
<keyword evidence="13" id="KW-0106">Calcium</keyword>
<feature type="region of interest" description="Disordered" evidence="26">
    <location>
        <begin position="650"/>
        <end position="704"/>
    </location>
</feature>
<keyword evidence="19" id="KW-0966">Cell projection</keyword>
<keyword evidence="10" id="KW-0771">Synaptosome</keyword>
<dbReference type="GO" id="GO:0030027">
    <property type="term" value="C:lamellipodium"/>
    <property type="evidence" value="ECO:0007669"/>
    <property type="project" value="UniProtKB-SubCell"/>
</dbReference>
<dbReference type="SUPFAM" id="SSF50044">
    <property type="entry name" value="SH3-domain"/>
    <property type="match status" value="4"/>
</dbReference>
<dbReference type="InterPro" id="IPR002048">
    <property type="entry name" value="EF_hand_dom"/>
</dbReference>
<dbReference type="InterPro" id="IPR032140">
    <property type="entry name" value="INTAP"/>
</dbReference>
<dbReference type="FunFam" id="2.30.30.40:FF:000041">
    <property type="entry name" value="Intersectin 1"/>
    <property type="match status" value="1"/>
</dbReference>
<dbReference type="InterPro" id="IPR018247">
    <property type="entry name" value="EF_Hand_1_Ca_BS"/>
</dbReference>
<evidence type="ECO:0000256" key="13">
    <source>
        <dbReference type="ARBA" id="ARBA00022837"/>
    </source>
</evidence>